<dbReference type="EMBL" id="BMAW01061566">
    <property type="protein sequence ID" value="GFT31811.1"/>
    <property type="molecule type" value="Genomic_DNA"/>
</dbReference>
<sequence>MSRQCVGSRLGHPSAGRTDCRRSTAASGLSTPSGGFPSLLTEEACLADAIHTPSDKSARSKITDVSSSLFSQ</sequence>
<dbReference type="EMBL" id="BMAW01041690">
    <property type="protein sequence ID" value="GFS30267.1"/>
    <property type="molecule type" value="Genomic_DNA"/>
</dbReference>
<evidence type="ECO:0000256" key="1">
    <source>
        <dbReference type="SAM" id="MobiDB-lite"/>
    </source>
</evidence>
<feature type="region of interest" description="Disordered" evidence="1">
    <location>
        <begin position="1"/>
        <end position="37"/>
    </location>
</feature>
<evidence type="ECO:0000313" key="6">
    <source>
        <dbReference type="Proteomes" id="UP000887013"/>
    </source>
</evidence>
<proteinExistence type="predicted"/>
<comment type="caution">
    <text evidence="5">The sequence shown here is derived from an EMBL/GenBank/DDBJ whole genome shotgun (WGS) entry which is preliminary data.</text>
</comment>
<dbReference type="EMBL" id="BMAW01002062">
    <property type="protein sequence ID" value="GFS76817.1"/>
    <property type="molecule type" value="Genomic_DNA"/>
</dbReference>
<evidence type="ECO:0000313" key="2">
    <source>
        <dbReference type="EMBL" id="GFS30267.1"/>
    </source>
</evidence>
<feature type="region of interest" description="Disordered" evidence="1">
    <location>
        <begin position="52"/>
        <end position="72"/>
    </location>
</feature>
<dbReference type="EMBL" id="BMAW01006556">
    <property type="protein sequence ID" value="GFS99363.1"/>
    <property type="molecule type" value="Genomic_DNA"/>
</dbReference>
<evidence type="ECO:0000313" key="4">
    <source>
        <dbReference type="EMBL" id="GFS99363.1"/>
    </source>
</evidence>
<evidence type="ECO:0000313" key="3">
    <source>
        <dbReference type="EMBL" id="GFS76817.1"/>
    </source>
</evidence>
<name>A0A8X6TP61_NEPPI</name>
<dbReference type="AlphaFoldDB" id="A0A8X6TP61"/>
<protein>
    <submittedName>
        <fullName evidence="5">Uncharacterized protein</fullName>
    </submittedName>
</protein>
<feature type="compositionally biased region" description="Basic and acidic residues" evidence="1">
    <location>
        <begin position="53"/>
        <end position="62"/>
    </location>
</feature>
<feature type="compositionally biased region" description="Polar residues" evidence="1">
    <location>
        <begin position="24"/>
        <end position="33"/>
    </location>
</feature>
<keyword evidence="6" id="KW-1185">Reference proteome</keyword>
<reference evidence="5" key="1">
    <citation type="submission" date="2020-08" db="EMBL/GenBank/DDBJ databases">
        <title>Multicomponent nature underlies the extraordinary mechanical properties of spider dragline silk.</title>
        <authorList>
            <person name="Kono N."/>
            <person name="Nakamura H."/>
            <person name="Mori M."/>
            <person name="Yoshida Y."/>
            <person name="Ohtoshi R."/>
            <person name="Malay A.D."/>
            <person name="Moran D.A.P."/>
            <person name="Tomita M."/>
            <person name="Numata K."/>
            <person name="Arakawa K."/>
        </authorList>
    </citation>
    <scope>NUCLEOTIDE SEQUENCE</scope>
</reference>
<dbReference type="Proteomes" id="UP000887013">
    <property type="component" value="Unassembled WGS sequence"/>
</dbReference>
<evidence type="ECO:0000313" key="5">
    <source>
        <dbReference type="EMBL" id="GFT31811.1"/>
    </source>
</evidence>
<gene>
    <name evidence="5" type="ORF">NPIL_171691</name>
    <name evidence="2" type="ORF">NPIL_544461</name>
    <name evidence="3" type="ORF">NPIL_6821</name>
    <name evidence="4" type="ORF">NPIL_691321</name>
</gene>
<accession>A0A8X6TP61</accession>
<feature type="compositionally biased region" description="Polar residues" evidence="1">
    <location>
        <begin position="63"/>
        <end position="72"/>
    </location>
</feature>
<feature type="non-terminal residue" evidence="5">
    <location>
        <position position="72"/>
    </location>
</feature>
<organism evidence="5 6">
    <name type="scientific">Nephila pilipes</name>
    <name type="common">Giant wood spider</name>
    <name type="synonym">Nephila maculata</name>
    <dbReference type="NCBI Taxonomy" id="299642"/>
    <lineage>
        <taxon>Eukaryota</taxon>
        <taxon>Metazoa</taxon>
        <taxon>Ecdysozoa</taxon>
        <taxon>Arthropoda</taxon>
        <taxon>Chelicerata</taxon>
        <taxon>Arachnida</taxon>
        <taxon>Araneae</taxon>
        <taxon>Araneomorphae</taxon>
        <taxon>Entelegynae</taxon>
        <taxon>Araneoidea</taxon>
        <taxon>Nephilidae</taxon>
        <taxon>Nephila</taxon>
    </lineage>
</organism>